<organism evidence="2">
    <name type="scientific">Chelativorans sp. (strain BNC1)</name>
    <dbReference type="NCBI Taxonomy" id="266779"/>
    <lineage>
        <taxon>Bacteria</taxon>
        <taxon>Pseudomonadati</taxon>
        <taxon>Pseudomonadota</taxon>
        <taxon>Alphaproteobacteria</taxon>
        <taxon>Hyphomicrobiales</taxon>
        <taxon>Phyllobacteriaceae</taxon>
        <taxon>Chelativorans</taxon>
    </lineage>
</organism>
<reference evidence="2" key="1">
    <citation type="submission" date="2006-06" db="EMBL/GenBank/DDBJ databases">
        <title>Complete sequence of Plasmid 1 of Chelativorans sp. BNC1.</title>
        <authorList>
            <consortium name="US DOE Joint Genome Institute"/>
            <person name="Copeland A."/>
            <person name="Lucas S."/>
            <person name="Lapidus A."/>
            <person name="Barry K."/>
            <person name="Detter J.C."/>
            <person name="Glavina del Rio T."/>
            <person name="Hammon N."/>
            <person name="Israni S."/>
            <person name="Dalin E."/>
            <person name="Tice H."/>
            <person name="Pitluck S."/>
            <person name="Chertkov O."/>
            <person name="Brettin T."/>
            <person name="Bruce D."/>
            <person name="Han C."/>
            <person name="Tapia R."/>
            <person name="Gilna P."/>
            <person name="Schmutz J."/>
            <person name="Larimer F."/>
            <person name="Land M."/>
            <person name="Hauser L."/>
            <person name="Kyrpides N."/>
            <person name="Mikhailova N."/>
            <person name="Richardson P."/>
        </authorList>
    </citation>
    <scope>NUCLEOTIDE SEQUENCE</scope>
    <source>
        <strain evidence="2">BNC1</strain>
        <plasmid evidence="2">1</plasmid>
    </source>
</reference>
<dbReference type="GO" id="GO:0015074">
    <property type="term" value="P:DNA integration"/>
    <property type="evidence" value="ECO:0007669"/>
    <property type="project" value="InterPro"/>
</dbReference>
<evidence type="ECO:0000313" key="2">
    <source>
        <dbReference type="EMBL" id="ABG61207.1"/>
    </source>
</evidence>
<gene>
    <name evidence="2" type="ordered locus">Meso_4231</name>
</gene>
<keyword evidence="2" id="KW-0614">Plasmid</keyword>
<dbReference type="EMBL" id="CP000389">
    <property type="protein sequence ID" value="ABG61207.1"/>
    <property type="molecule type" value="Genomic_DNA"/>
</dbReference>
<dbReference type="GO" id="GO:0003677">
    <property type="term" value="F:DNA binding"/>
    <property type="evidence" value="ECO:0007669"/>
    <property type="project" value="InterPro"/>
</dbReference>
<name>Q11N01_CHESB</name>
<accession>Q11N01</accession>
<dbReference type="InterPro" id="IPR013762">
    <property type="entry name" value="Integrase-like_cat_sf"/>
</dbReference>
<dbReference type="InterPro" id="IPR011010">
    <property type="entry name" value="DNA_brk_join_enz"/>
</dbReference>
<proteinExistence type="predicted"/>
<geneLocation type="plasmid" evidence="2">
    <name>1</name>
</geneLocation>
<dbReference type="KEGG" id="mes:Meso_4231"/>
<dbReference type="AlphaFoldDB" id="Q11N01"/>
<dbReference type="GO" id="GO:0006310">
    <property type="term" value="P:DNA recombination"/>
    <property type="evidence" value="ECO:0007669"/>
    <property type="project" value="UniProtKB-KW"/>
</dbReference>
<evidence type="ECO:0000256" key="1">
    <source>
        <dbReference type="ARBA" id="ARBA00023172"/>
    </source>
</evidence>
<keyword evidence="1" id="KW-0233">DNA recombination</keyword>
<dbReference type="Gene3D" id="1.10.443.10">
    <property type="entry name" value="Intergrase catalytic core"/>
    <property type="match status" value="1"/>
</dbReference>
<dbReference type="HOGENOM" id="CLU_022184_0_0_5"/>
<dbReference type="SUPFAM" id="SSF56349">
    <property type="entry name" value="DNA breaking-rejoining enzymes"/>
    <property type="match status" value="1"/>
</dbReference>
<sequence length="717" mass="79611">MKSATSSYTAIAVTDDRPVLATAPLHAGFDRSCLSRYGDAQWDLGPAVFRENVRRSDTRVDFDAIDDPAIAAAIRDYLYVRLNTDLPGYKMRAPPVSVRRLFRFALTFFNFVKAECGTCDLDSANQALLDRFARSLRDGRRPIIVTQWLGIVFDLYAFRNHLSVAKLPFEPWRGRRPAEVAGYRFSVEENRTPRIPEEIIRPLLAWSLKYVTVFAPDILAARNELRALEDGHRMLVAGDALAPRNARRARRQARLNAYLDERRRQGRGIPVWPVRIGGPASPAESGPPVNWHLIYLHIGADANLQRSAVGQPNNDVRWTVQAAAQELGTEVGGMDTQISVDPDTGHPWRSRFDVRALAVEERMLQAACYIVCAYLTGMRDSEVQAMRPGCLSVTRSEDGLVDRHRVKSVAYKGKQAHGAEAEWITIEPVASAISVLERLVVRSAERRGTKTLWPVLFVARARKQTLATDIVTRLNQFRDHLNEHFGAADAPVIPAAPNGHPWQLTTRQFRRTIAWHIANRPFGTIAGMIQYKHVSVAAFEGYAGSSRSGFSAEVETERRLGQMDDILSYFDERQLGAGLSGPAATRIGRSLDNAAAELQPFPGMIADRARLRVLLADTARTLHVGVLADCFFDPATAVCLRHAGAGDQDEPLISLCEPTRCPNACITSRHRPAWAGAAENARAILREKRLAELQRLAVAEDLRRIEKVLSDSQGASG</sequence>
<protein>
    <submittedName>
        <fullName evidence="2">Phage integrase</fullName>
    </submittedName>
</protein>